<name>A0A0W8FQW1_9ZZZZ</name>
<protein>
    <submittedName>
        <fullName evidence="1">Uncharacterized protein</fullName>
    </submittedName>
</protein>
<organism evidence="1">
    <name type="scientific">hydrocarbon metagenome</name>
    <dbReference type="NCBI Taxonomy" id="938273"/>
    <lineage>
        <taxon>unclassified sequences</taxon>
        <taxon>metagenomes</taxon>
        <taxon>ecological metagenomes</taxon>
    </lineage>
</organism>
<sequence length="143" mass="15744">MKIDEAIQKAIQGHLGYTDEEMALFMGNPRNLDIISKSAVLMSKTIVIEVIEASGCNSRHKAGDKFIFDGAGNLITKLNPDKICCFALGMMPGLIFAAHELLYAGVDPNEMRFKRTGCLDTGVKCGGWGHIVMEIRVEDRKKI</sequence>
<proteinExistence type="predicted"/>
<dbReference type="AlphaFoldDB" id="A0A0W8FQW1"/>
<evidence type="ECO:0000313" key="1">
    <source>
        <dbReference type="EMBL" id="KUG23153.1"/>
    </source>
</evidence>
<accession>A0A0W8FQW1</accession>
<gene>
    <name evidence="1" type="ORF">ASZ90_007080</name>
</gene>
<comment type="caution">
    <text evidence="1">The sequence shown here is derived from an EMBL/GenBank/DDBJ whole genome shotgun (WGS) entry which is preliminary data.</text>
</comment>
<dbReference type="EMBL" id="LNQE01000919">
    <property type="protein sequence ID" value="KUG23153.1"/>
    <property type="molecule type" value="Genomic_DNA"/>
</dbReference>
<reference evidence="1" key="1">
    <citation type="journal article" date="2015" name="Proc. Natl. Acad. Sci. U.S.A.">
        <title>Networks of energetic and metabolic interactions define dynamics in microbial communities.</title>
        <authorList>
            <person name="Embree M."/>
            <person name="Liu J.K."/>
            <person name="Al-Bassam M.M."/>
            <person name="Zengler K."/>
        </authorList>
    </citation>
    <scope>NUCLEOTIDE SEQUENCE</scope>
</reference>